<dbReference type="EC" id="2.1.1.-" evidence="5"/>
<dbReference type="Proteomes" id="UP000095647">
    <property type="component" value="Unassembled WGS sequence"/>
</dbReference>
<evidence type="ECO:0000256" key="3">
    <source>
        <dbReference type="ARBA" id="ARBA00022691"/>
    </source>
</evidence>
<evidence type="ECO:0000313" key="25">
    <source>
        <dbReference type="Proteomes" id="UP000464884"/>
    </source>
</evidence>
<keyword evidence="2 5" id="KW-0808">Transferase</keyword>
<evidence type="ECO:0000313" key="26">
    <source>
        <dbReference type="Proteomes" id="UP000470200"/>
    </source>
</evidence>
<evidence type="ECO:0000313" key="8">
    <source>
        <dbReference type="EMBL" id="KAB5887244.1"/>
    </source>
</evidence>
<evidence type="ECO:0000313" key="14">
    <source>
        <dbReference type="EMBL" id="OSH01588.1"/>
    </source>
</evidence>
<reference evidence="10" key="8">
    <citation type="submission" date="2022-06" db="EMBL/GenBank/DDBJ databases">
        <title>Isolation of gut microbiota from human fecal samples.</title>
        <authorList>
            <person name="Pamer E.G."/>
            <person name="Barat B."/>
            <person name="Waligurski E."/>
            <person name="Medina S."/>
            <person name="Paddock L."/>
            <person name="Mostad J."/>
        </authorList>
    </citation>
    <scope>NUCLEOTIDE SEQUENCE</scope>
    <source>
        <strain evidence="10">SL.1.01</strain>
    </source>
</reference>
<evidence type="ECO:0000313" key="27">
    <source>
        <dbReference type="Proteomes" id="UP000470926"/>
    </source>
</evidence>
<dbReference type="InterPro" id="IPR050362">
    <property type="entry name" value="Cation-dep_OMT"/>
</dbReference>
<evidence type="ECO:0000313" key="10">
    <source>
        <dbReference type="EMBL" id="MCQ4792668.1"/>
    </source>
</evidence>
<name>A0A076JG50_BIFAD</name>
<dbReference type="EMBL" id="CYYI01000004">
    <property type="protein sequence ID" value="CUN75521.1"/>
    <property type="molecule type" value="Genomic_DNA"/>
</dbReference>
<proteinExistence type="predicted"/>
<reference evidence="24 26" key="5">
    <citation type="journal article" date="2019" name="Nat. Med.">
        <title>A library of human gut bacterial isolates paired with longitudinal multiomics data enables mechanistic microbiome research.</title>
        <authorList>
            <person name="Poyet M."/>
            <person name="Groussin M."/>
            <person name="Gibbons S.M."/>
            <person name="Avila-Pacheco J."/>
            <person name="Jiang X."/>
            <person name="Kearney S.M."/>
            <person name="Perrotta A.R."/>
            <person name="Berdy B."/>
            <person name="Zhao S."/>
            <person name="Lieberman T.D."/>
            <person name="Swanson P.K."/>
            <person name="Smith M."/>
            <person name="Roesemann S."/>
            <person name="Alexander J.E."/>
            <person name="Rich S.A."/>
            <person name="Livny J."/>
            <person name="Vlamakis H."/>
            <person name="Clish C."/>
            <person name="Bullock K."/>
            <person name="Deik A."/>
            <person name="Scott J."/>
            <person name="Pierce K.A."/>
            <person name="Xavier R.J."/>
            <person name="Alm E.J."/>
        </authorList>
    </citation>
    <scope>NUCLEOTIDE SEQUENCE [LARGE SCALE GENOMIC DNA]</scope>
    <source>
        <strain evidence="8 26">BIOML-A105</strain>
        <strain evidence="7 24">BIOML-A190</strain>
        <strain evidence="9 27">BIOML-A26</strain>
    </source>
</reference>
<dbReference type="eggNOG" id="COG4122">
    <property type="taxonomic scope" value="Bacteria"/>
</dbReference>
<dbReference type="SUPFAM" id="SSF53335">
    <property type="entry name" value="S-adenosyl-L-methionine-dependent methyltransferases"/>
    <property type="match status" value="1"/>
</dbReference>
<evidence type="ECO:0000256" key="2">
    <source>
        <dbReference type="ARBA" id="ARBA00022679"/>
    </source>
</evidence>
<dbReference type="Proteomes" id="UP000241454">
    <property type="component" value="Chromosome"/>
</dbReference>
<reference evidence="15 25" key="6">
    <citation type="submission" date="2019-12" db="EMBL/GenBank/DDBJ databases">
        <title>Draft Genome Sequence of Bifidobacterium adolescentis ZJ2.</title>
        <authorList>
            <person name="Jin Z."/>
        </authorList>
    </citation>
    <scope>NUCLEOTIDE SEQUENCE [LARGE SCALE GENOMIC DNA]</scope>
    <source>
        <strain evidence="15 25">ZJ2</strain>
    </source>
</reference>
<dbReference type="EMBL" id="WDFR01000001">
    <property type="protein sequence ID" value="KAB6032203.1"/>
    <property type="molecule type" value="Genomic_DNA"/>
</dbReference>
<dbReference type="Pfam" id="PF01596">
    <property type="entry name" value="Methyltransf_3"/>
    <property type="match status" value="1"/>
</dbReference>
<dbReference type="InterPro" id="IPR029063">
    <property type="entry name" value="SAM-dependent_MTases_sf"/>
</dbReference>
<dbReference type="EMBL" id="CP047129">
    <property type="protein sequence ID" value="QHB62360.1"/>
    <property type="molecule type" value="Genomic_DNA"/>
</dbReference>
<dbReference type="PANTHER" id="PTHR10509">
    <property type="entry name" value="O-METHYLTRANSFERASE-RELATED"/>
    <property type="match status" value="1"/>
</dbReference>
<dbReference type="GO" id="GO:0008757">
    <property type="term" value="F:S-adenosylmethionine-dependent methyltransferase activity"/>
    <property type="evidence" value="ECO:0007669"/>
    <property type="project" value="TreeGrafter"/>
</dbReference>
<sequence length="223" mass="23740">MDRTSYTNLAKSWEYVEDHAFSRQSAELNAIRTAAEEAGIPQGSAAQAELLRMLVRMLDASSVIAIGTGSVVETMQLINGLDNAGQLTAVDSSTQGIALIRKLFNRLSDDTETTLRAVNASAGVFLPRLNAENYDLIVVAGDPENYAAAFAQAPRLLKPHAAIVFTDVLAFDSATSAGGVLNPANRDAKSIAMRELLETVESDERFVTALTPTGTGLLVAVKK</sequence>
<keyword evidence="1 5" id="KW-0489">Methyltransferase</keyword>
<evidence type="ECO:0000313" key="19">
    <source>
        <dbReference type="Proteomes" id="UP000193377"/>
    </source>
</evidence>
<dbReference type="GO" id="GO:0032259">
    <property type="term" value="P:methylation"/>
    <property type="evidence" value="ECO:0007669"/>
    <property type="project" value="UniProtKB-KW"/>
</dbReference>
<gene>
    <name evidence="5" type="primary">safC</name>
    <name evidence="12" type="ORF">AD0028_0626</name>
    <name evidence="13" type="ORF">AL0462_0583</name>
    <name evidence="14" type="ORF">AL0467_0647</name>
    <name evidence="11" type="ORF">B0487_0654</name>
    <name evidence="6" type="ORF">BIFAD42_03760</name>
    <name evidence="4" type="ORF">C8077_03215</name>
    <name evidence="16" type="ORF">DW072_01295</name>
    <name evidence="5" type="ORF">ERS852382_01255</name>
    <name evidence="15" type="ORF">F3K97_03195</name>
    <name evidence="9" type="ORF">GA542_03295</name>
    <name evidence="8" type="ORF">GA629_01320</name>
    <name evidence="7" type="ORF">GA752_02020</name>
    <name evidence="10" type="ORF">NE692_04215</name>
</gene>
<dbReference type="EMBL" id="CP028341">
    <property type="protein sequence ID" value="AVT45022.1"/>
    <property type="molecule type" value="Genomic_DNA"/>
</dbReference>
<evidence type="ECO:0000313" key="13">
    <source>
        <dbReference type="EMBL" id="OSG98036.1"/>
    </source>
</evidence>
<dbReference type="EMBL" id="LNKH01000003">
    <property type="protein sequence ID" value="OSG98036.1"/>
    <property type="molecule type" value="Genomic_DNA"/>
</dbReference>
<evidence type="ECO:0000313" key="20">
    <source>
        <dbReference type="Proteomes" id="UP000193664"/>
    </source>
</evidence>
<evidence type="ECO:0000313" key="23">
    <source>
        <dbReference type="Proteomes" id="UP000285262"/>
    </source>
</evidence>
<dbReference type="EMBL" id="JANFYM010000002">
    <property type="protein sequence ID" value="MCQ4792668.1"/>
    <property type="molecule type" value="Genomic_DNA"/>
</dbReference>
<dbReference type="Proteomes" id="UP000470926">
    <property type="component" value="Unassembled WGS sequence"/>
</dbReference>
<dbReference type="PANTHER" id="PTHR10509:SF14">
    <property type="entry name" value="CAFFEOYL-COA O-METHYLTRANSFERASE 3-RELATED"/>
    <property type="match status" value="1"/>
</dbReference>
<dbReference type="EMBL" id="LNKI01000001">
    <property type="protein sequence ID" value="OSH01588.1"/>
    <property type="molecule type" value="Genomic_DNA"/>
</dbReference>
<dbReference type="EMBL" id="QRNG01000001">
    <property type="protein sequence ID" value="RHK27360.1"/>
    <property type="molecule type" value="Genomic_DNA"/>
</dbReference>
<evidence type="ECO:0000313" key="24">
    <source>
        <dbReference type="Proteomes" id="UP000437631"/>
    </source>
</evidence>
<reference evidence="5 17" key="1">
    <citation type="submission" date="2015-09" db="EMBL/GenBank/DDBJ databases">
        <authorList>
            <consortium name="Pathogen Informatics"/>
        </authorList>
    </citation>
    <scope>NUCLEOTIDE SEQUENCE [LARGE SCALE GENOMIC DNA]</scope>
    <source>
        <strain evidence="5 17">2789STDY5608824</strain>
    </source>
</reference>
<evidence type="ECO:0000313" key="9">
    <source>
        <dbReference type="EMBL" id="KAB6032203.1"/>
    </source>
</evidence>
<dbReference type="Proteomes" id="UP000470200">
    <property type="component" value="Unassembled WGS sequence"/>
</dbReference>
<evidence type="ECO:0000313" key="21">
    <source>
        <dbReference type="Proteomes" id="UP000193905"/>
    </source>
</evidence>
<dbReference type="EMBL" id="BPPZ01000001">
    <property type="protein sequence ID" value="GJD13392.1"/>
    <property type="molecule type" value="Genomic_DNA"/>
</dbReference>
<dbReference type="Proteomes" id="UP000193664">
    <property type="component" value="Unassembled WGS sequence"/>
</dbReference>
<dbReference type="Proteomes" id="UP001206013">
    <property type="component" value="Unassembled WGS sequence"/>
</dbReference>
<evidence type="ECO:0000313" key="4">
    <source>
        <dbReference type="EMBL" id="AVT45022.1"/>
    </source>
</evidence>
<dbReference type="Proteomes" id="UP000193377">
    <property type="component" value="Unassembled WGS sequence"/>
</dbReference>
<evidence type="ECO:0000313" key="16">
    <source>
        <dbReference type="EMBL" id="RHK27360.1"/>
    </source>
</evidence>
<evidence type="ECO:0000313" key="22">
    <source>
        <dbReference type="Proteomes" id="UP000241454"/>
    </source>
</evidence>
<dbReference type="AlphaFoldDB" id="A0A076JG50"/>
<dbReference type="Proteomes" id="UP000193905">
    <property type="component" value="Unassembled WGS sequence"/>
</dbReference>
<evidence type="ECO:0000313" key="17">
    <source>
        <dbReference type="Proteomes" id="UP000095647"/>
    </source>
</evidence>
<dbReference type="PATRIC" id="fig|1680.5.peg.640"/>
<evidence type="ECO:0000313" key="5">
    <source>
        <dbReference type="EMBL" id="CUN75521.1"/>
    </source>
</evidence>
<reference evidence="4 22" key="3">
    <citation type="submission" date="2018-03" db="EMBL/GenBank/DDBJ databases">
        <authorList>
            <person name="Keele B.F."/>
        </authorList>
    </citation>
    <scope>NUCLEOTIDE SEQUENCE [LARGE SCALE GENOMIC DNA]</scope>
    <source>
        <strain evidence="4 22">1-11</strain>
    </source>
</reference>
<dbReference type="Proteomes" id="UP000285262">
    <property type="component" value="Unassembled WGS sequence"/>
</dbReference>
<dbReference type="Proteomes" id="UP000193208">
    <property type="component" value="Unassembled WGS sequence"/>
</dbReference>
<dbReference type="KEGG" id="badl:BADO_0604"/>
<dbReference type="EMBL" id="WDLT01000001">
    <property type="protein sequence ID" value="KAB5748272.1"/>
    <property type="molecule type" value="Genomic_DNA"/>
</dbReference>
<evidence type="ECO:0000313" key="15">
    <source>
        <dbReference type="EMBL" id="QHB62360.1"/>
    </source>
</evidence>
<dbReference type="KEGG" id="bado:BBMN23_0637"/>
<evidence type="ECO:0000256" key="1">
    <source>
        <dbReference type="ARBA" id="ARBA00022603"/>
    </source>
</evidence>
<dbReference type="PROSITE" id="PS51682">
    <property type="entry name" value="SAM_OMT_I"/>
    <property type="match status" value="1"/>
</dbReference>
<dbReference type="EMBL" id="LNKD01000001">
    <property type="protein sequence ID" value="OSG87736.1"/>
    <property type="molecule type" value="Genomic_DNA"/>
</dbReference>
<dbReference type="InterPro" id="IPR002935">
    <property type="entry name" value="SAM_O-MeTrfase"/>
</dbReference>
<reference evidence="18 19" key="2">
    <citation type="journal article" date="2016" name="Sci. Rep.">
        <title>Evaluation of genetic diversity among strains of the human gut commensal Bifidobacterium adolescentis.</title>
        <authorList>
            <person name="Duranti S."/>
            <person name="Milani C."/>
            <person name="Lugli G.A."/>
            <person name="Mancabelli L."/>
            <person name="Turroni F."/>
            <person name="Ferrario C."/>
            <person name="Mangifesta M."/>
            <person name="Viappiani A."/>
            <person name="Sanchez B."/>
            <person name="Margolles A."/>
            <person name="van Sinderen D."/>
            <person name="Ventura M."/>
        </authorList>
    </citation>
    <scope>NUCLEOTIDE SEQUENCE [LARGE SCALE GENOMIC DNA]</scope>
    <source>
        <strain evidence="11 19">487B</strain>
        <strain evidence="12 20">AD2-8</strain>
        <strain evidence="13 21">AL46-2</strain>
        <strain evidence="14 18">AL46-7</strain>
    </source>
</reference>
<dbReference type="Proteomes" id="UP000464884">
    <property type="component" value="Chromosome"/>
</dbReference>
<reference evidence="16 23" key="4">
    <citation type="submission" date="2018-08" db="EMBL/GenBank/DDBJ databases">
        <title>A genome reference for cultivated species of the human gut microbiota.</title>
        <authorList>
            <person name="Zou Y."/>
            <person name="Xue W."/>
            <person name="Luo G."/>
        </authorList>
    </citation>
    <scope>NUCLEOTIDE SEQUENCE [LARGE SCALE GENOMIC DNA]</scope>
    <source>
        <strain evidence="16 23">AF45-19</strain>
    </source>
</reference>
<protein>
    <submittedName>
        <fullName evidence="5 11">Methyltransferase</fullName>
        <ecNumber evidence="5">2.1.1.-</ecNumber>
    </submittedName>
</protein>
<dbReference type="EMBL" id="WDIP01000001">
    <property type="protein sequence ID" value="KAB5887244.1"/>
    <property type="molecule type" value="Genomic_DNA"/>
</dbReference>
<evidence type="ECO:0000313" key="11">
    <source>
        <dbReference type="EMBL" id="OSG87736.1"/>
    </source>
</evidence>
<dbReference type="Gene3D" id="3.40.50.150">
    <property type="entry name" value="Vaccinia Virus protein VP39"/>
    <property type="match status" value="1"/>
</dbReference>
<accession>A0A076JG50</accession>
<dbReference type="GO" id="GO:0008171">
    <property type="term" value="F:O-methyltransferase activity"/>
    <property type="evidence" value="ECO:0007669"/>
    <property type="project" value="InterPro"/>
</dbReference>
<evidence type="ECO:0000313" key="6">
    <source>
        <dbReference type="EMBL" id="GJD13392.1"/>
    </source>
</evidence>
<evidence type="ECO:0000313" key="7">
    <source>
        <dbReference type="EMBL" id="KAB5748272.1"/>
    </source>
</evidence>
<evidence type="ECO:0000313" key="18">
    <source>
        <dbReference type="Proteomes" id="UP000193208"/>
    </source>
</evidence>
<keyword evidence="3" id="KW-0949">S-adenosyl-L-methionine</keyword>
<dbReference type="RefSeq" id="WP_003808749.1">
    <property type="nucleotide sequence ID" value="NZ_AP031418.1"/>
</dbReference>
<organism evidence="5 17">
    <name type="scientific">Bifidobacterium adolescentis</name>
    <dbReference type="NCBI Taxonomy" id="1680"/>
    <lineage>
        <taxon>Bacteria</taxon>
        <taxon>Bacillati</taxon>
        <taxon>Actinomycetota</taxon>
        <taxon>Actinomycetes</taxon>
        <taxon>Bifidobacteriales</taxon>
        <taxon>Bifidobacteriaceae</taxon>
        <taxon>Bifidobacterium</taxon>
    </lineage>
</organism>
<evidence type="ECO:0000313" key="12">
    <source>
        <dbReference type="EMBL" id="OSG95385.1"/>
    </source>
</evidence>
<reference evidence="6" key="7">
    <citation type="submission" date="2021-08" db="EMBL/GenBank/DDBJ databases">
        <title>Draft genome sequence of the GABA producer Bifidobacterium adolescentis 4-2, isolated from healthy human feces.</title>
        <authorList>
            <person name="Altaib H."/>
            <person name="Niwa R."/>
            <person name="Abe M."/>
            <person name="Suzuki T."/>
        </authorList>
    </citation>
    <scope>NUCLEOTIDE SEQUENCE</scope>
    <source>
        <strain evidence="6">4-2</strain>
    </source>
</reference>
<dbReference type="EMBL" id="LNKF01000002">
    <property type="protein sequence ID" value="OSG95385.1"/>
    <property type="molecule type" value="Genomic_DNA"/>
</dbReference>
<dbReference type="Proteomes" id="UP000437631">
    <property type="component" value="Unassembled WGS sequence"/>
</dbReference>
<dbReference type="Proteomes" id="UP000886943">
    <property type="component" value="Unassembled WGS sequence"/>
</dbReference>